<sequence length="523" mass="58992">MKCNIPNCDPYDAYHPPSFWPSPPLPPTSALVRILFSKLKTLRGVAIPQVAQRVSNLVGAAPCEEAIVGACFVSTSNETLDWIADHVWHRRPRWYQKATQRISRRVTDWVKRRTTPTGPEPLTIVQAVVATKLGQTRADTNTMLLVAQKIGENLVELTDDPIWLEIAYNNPSIDKVERMVSHLGPMTEDRYLFLLDACIQSGHMHLVGWAWTHLDAYGEPDYEAIHDIVIPIVASALSLVKSQVLDMCAFVLGLSRVPVIDVDESLLKLLSRGVETGDWAVVLWVWKQFGELATYRLGIFNIIVAAVSSGMFPEASDTCERLFRLSSNSVRLEDYQIRILSVNGQCPRMSKALKWFIESGMTLEIDLVFEFESAAIRDCESVLQVLIEVMAGPNFRYRLRDQLDMIRSSERCDRVKEYIDAPVIVEKLCAVIMDRSGFALMEKVLKTFAELTQPSPITPKIEKAIAKLAARSNDLEFVRFAYRVVSSTICREVLLPECAARGSEAIVSWLEIQMPQAKRQRLQ</sequence>
<evidence type="ECO:0000313" key="1">
    <source>
        <dbReference type="EMBL" id="EGZ06789.1"/>
    </source>
</evidence>
<organism evidence="1 2">
    <name type="scientific">Phytophthora sojae (strain P6497)</name>
    <name type="common">Soybean stem and root rot agent</name>
    <name type="synonym">Phytophthora megasperma f. sp. glycines</name>
    <dbReference type="NCBI Taxonomy" id="1094619"/>
    <lineage>
        <taxon>Eukaryota</taxon>
        <taxon>Sar</taxon>
        <taxon>Stramenopiles</taxon>
        <taxon>Oomycota</taxon>
        <taxon>Peronosporomycetes</taxon>
        <taxon>Peronosporales</taxon>
        <taxon>Peronosporaceae</taxon>
        <taxon>Phytophthora</taxon>
    </lineage>
</organism>
<dbReference type="Proteomes" id="UP000002640">
    <property type="component" value="Unassembled WGS sequence"/>
</dbReference>
<dbReference type="KEGG" id="psoj:PHYSODRAFT_306938"/>
<dbReference type="SMR" id="G5ABR4"/>
<name>G5ABR4_PHYSP</name>
<gene>
    <name evidence="1" type="ORF">PHYSODRAFT_306938</name>
</gene>
<dbReference type="AlphaFoldDB" id="G5ABR4"/>
<proteinExistence type="predicted"/>
<protein>
    <submittedName>
        <fullName evidence="1">Uncharacterized protein</fullName>
    </submittedName>
</protein>
<evidence type="ECO:0000313" key="2">
    <source>
        <dbReference type="Proteomes" id="UP000002640"/>
    </source>
</evidence>
<dbReference type="InParanoid" id="G5ABR4"/>
<reference evidence="1 2" key="1">
    <citation type="journal article" date="2006" name="Science">
        <title>Phytophthora genome sequences uncover evolutionary origins and mechanisms of pathogenesis.</title>
        <authorList>
            <person name="Tyler B.M."/>
            <person name="Tripathy S."/>
            <person name="Zhang X."/>
            <person name="Dehal P."/>
            <person name="Jiang R.H."/>
            <person name="Aerts A."/>
            <person name="Arredondo F.D."/>
            <person name="Baxter L."/>
            <person name="Bensasson D."/>
            <person name="Beynon J.L."/>
            <person name="Chapman J."/>
            <person name="Damasceno C.M."/>
            <person name="Dorrance A.E."/>
            <person name="Dou D."/>
            <person name="Dickerman A.W."/>
            <person name="Dubchak I.L."/>
            <person name="Garbelotto M."/>
            <person name="Gijzen M."/>
            <person name="Gordon S.G."/>
            <person name="Govers F."/>
            <person name="Grunwald N.J."/>
            <person name="Huang W."/>
            <person name="Ivors K.L."/>
            <person name="Jones R.W."/>
            <person name="Kamoun S."/>
            <person name="Krampis K."/>
            <person name="Lamour K.H."/>
            <person name="Lee M.K."/>
            <person name="McDonald W.H."/>
            <person name="Medina M."/>
            <person name="Meijer H.J."/>
            <person name="Nordberg E.K."/>
            <person name="Maclean D.J."/>
            <person name="Ospina-Giraldo M.D."/>
            <person name="Morris P.F."/>
            <person name="Phuntumart V."/>
            <person name="Putnam N.H."/>
            <person name="Rash S."/>
            <person name="Rose J.K."/>
            <person name="Sakihama Y."/>
            <person name="Salamov A.A."/>
            <person name="Savidor A."/>
            <person name="Scheuring C.F."/>
            <person name="Smith B.M."/>
            <person name="Sobral B.W."/>
            <person name="Terry A."/>
            <person name="Torto-Alalibo T.A."/>
            <person name="Win J."/>
            <person name="Xu Z."/>
            <person name="Zhang H."/>
            <person name="Grigoriev I.V."/>
            <person name="Rokhsar D.S."/>
            <person name="Boore J.L."/>
        </authorList>
    </citation>
    <scope>NUCLEOTIDE SEQUENCE [LARGE SCALE GENOMIC DNA]</scope>
    <source>
        <strain evidence="1 2">P6497</strain>
    </source>
</reference>
<dbReference type="GeneID" id="20642805"/>
<keyword evidence="2" id="KW-1185">Reference proteome</keyword>
<dbReference type="RefSeq" id="XP_009537553.1">
    <property type="nucleotide sequence ID" value="XM_009539258.1"/>
</dbReference>
<dbReference type="EMBL" id="JH159163">
    <property type="protein sequence ID" value="EGZ06789.1"/>
    <property type="molecule type" value="Genomic_DNA"/>
</dbReference>
<accession>G5ABR4</accession>